<sequence length="640" mass="73560">MDIINEFLNIEILLGPKTYNRIKKLKDNELTHLLNNIKKFKTINNKLILLNNHFLDLFLNHPLDEIINNYKDFDFISCYISNEELPKSQSDFYNNTYITEENVDASKIKNNELKAEENVEDEFIGEILDEMDYNYNPYNDTVETENKEDNTNIATNIATNTHNTAPTDIEQKEEIQKLETPKNTLDERLLKLEKERIHRINKIKSIKNSVFNKINYVAKDIDSQIHIYDKWDISGKSTCEGSLNDFIGYFNDRYSKIKAMIERKINKKAYPLSKIQRMKNEKDVFVVGIVTDMNTTKKGHKRVVIEDDEAIFSVIIMKDKIEKGELPDDILLDEVIGFEGAISQDGGVMFPNNCIRPDITPKPPKSIDEKIYTAFLSDVHIGSYEFLEDSFKKFIELLNGDTKNGLEEKIVSRLKYISIAGDLVDGVGIYPGQEYDLYDVDIISQYKEVATYIEQIPEHIDVIISPGNHDALRPAEPQPIFPKRILDLFDGLNNVHFVSNPGFVNIHGLDFLLYHGRSFDDVIGQISSASYQDPTSIMKELLKRRHLCPTYGGRCPIAPEKEDYLVIHNEPDIFHTGHIHINGYGAYKGTTLINSGTFQEQTDFQKRMGIHPTPARIPIIDMSKNGSQYIEWDNGKIKVI</sequence>
<evidence type="ECO:0000256" key="1">
    <source>
        <dbReference type="ARBA" id="ARBA00000563"/>
    </source>
</evidence>
<evidence type="ECO:0000256" key="11">
    <source>
        <dbReference type="ARBA" id="ARBA00023125"/>
    </source>
</evidence>
<dbReference type="GO" id="GO:0003677">
    <property type="term" value="F:DNA binding"/>
    <property type="evidence" value="ECO:0007669"/>
    <property type="project" value="UniProtKB-UniRule"/>
</dbReference>
<keyword evidence="6 15" id="KW-0235">DNA replication</keyword>
<evidence type="ECO:0000259" key="16">
    <source>
        <dbReference type="Pfam" id="PF04042"/>
    </source>
</evidence>
<organism evidence="17 18">
    <name type="scientific">Methanococcus aeolicus (strain ATCC BAA-1280 / DSM 17508 / OCM 812 / Nankai-3)</name>
    <dbReference type="NCBI Taxonomy" id="419665"/>
    <lineage>
        <taxon>Archaea</taxon>
        <taxon>Methanobacteriati</taxon>
        <taxon>Methanobacteriota</taxon>
        <taxon>Methanomada group</taxon>
        <taxon>Methanococci</taxon>
        <taxon>Methanococcales</taxon>
        <taxon>Methanococcaceae</taxon>
        <taxon>Methanococcus</taxon>
    </lineage>
</organism>
<dbReference type="HOGENOM" id="CLU_027850_1_0_2"/>
<dbReference type="InterPro" id="IPR029052">
    <property type="entry name" value="Metallo-depent_PP-like"/>
</dbReference>
<evidence type="ECO:0000313" key="17">
    <source>
        <dbReference type="EMBL" id="ABR56743.1"/>
    </source>
</evidence>
<evidence type="ECO:0000256" key="4">
    <source>
        <dbReference type="ARBA" id="ARBA00022679"/>
    </source>
</evidence>
<proteinExistence type="inferred from homology"/>
<keyword evidence="5 15" id="KW-0548">Nucleotidyltransferase</keyword>
<dbReference type="InterPro" id="IPR007185">
    <property type="entry name" value="DNA_pol_a/d/e_bsu"/>
</dbReference>
<evidence type="ECO:0000256" key="6">
    <source>
        <dbReference type="ARBA" id="ARBA00022705"/>
    </source>
</evidence>
<comment type="catalytic activity">
    <reaction evidence="14 15">
        <text>DNA(n) + a 2'-deoxyribonucleoside 5'-triphosphate = DNA(n+1) + diphosphate</text>
        <dbReference type="Rhea" id="RHEA:22508"/>
        <dbReference type="Rhea" id="RHEA-COMP:17339"/>
        <dbReference type="Rhea" id="RHEA-COMP:17340"/>
        <dbReference type="ChEBI" id="CHEBI:33019"/>
        <dbReference type="ChEBI" id="CHEBI:61560"/>
        <dbReference type="ChEBI" id="CHEBI:173112"/>
        <dbReference type="EC" id="2.7.7.7"/>
    </reaction>
</comment>
<keyword evidence="12 15" id="KW-0511">Multifunctional enzyme</keyword>
<keyword evidence="18" id="KW-1185">Reference proteome</keyword>
<dbReference type="STRING" id="419665.Maeo_1166"/>
<comment type="function">
    <text evidence="13 15">Possesses two activities: a DNA synthesis (polymerase) and an exonucleolytic activity that degrades single-stranded DNA in the 3' to 5' direction. Has a template-primer preference which is characteristic of a replicative DNA polymerase.</text>
</comment>
<evidence type="ECO:0000256" key="9">
    <source>
        <dbReference type="ARBA" id="ARBA00022839"/>
    </source>
</evidence>
<dbReference type="PANTHER" id="PTHR10416:SF0">
    <property type="entry name" value="DNA POLYMERASE DELTA SUBUNIT 2"/>
    <property type="match status" value="1"/>
</dbReference>
<keyword evidence="4 15" id="KW-0808">Transferase</keyword>
<dbReference type="GO" id="GO:0006308">
    <property type="term" value="P:DNA catabolic process"/>
    <property type="evidence" value="ECO:0007669"/>
    <property type="project" value="UniProtKB-UniRule"/>
</dbReference>
<evidence type="ECO:0000313" key="18">
    <source>
        <dbReference type="Proteomes" id="UP000001106"/>
    </source>
</evidence>
<comment type="subunit">
    <text evidence="3 15">Heterodimer of a large subunit and a small subunit.</text>
</comment>
<dbReference type="CDD" id="cd07386">
    <property type="entry name" value="MPP_DNA_pol_II_small_archeal_C"/>
    <property type="match status" value="1"/>
</dbReference>
<dbReference type="GO" id="GO:0008310">
    <property type="term" value="F:single-stranded DNA 3'-5' DNA exonuclease activity"/>
    <property type="evidence" value="ECO:0007669"/>
    <property type="project" value="UniProtKB-EC"/>
</dbReference>
<comment type="catalytic activity">
    <reaction evidence="1 15">
        <text>Exonucleolytic cleavage in the 3'- to 5'-direction to yield nucleoside 5'-phosphates.</text>
        <dbReference type="EC" id="3.1.11.1"/>
    </reaction>
</comment>
<evidence type="ECO:0000256" key="10">
    <source>
        <dbReference type="ARBA" id="ARBA00022932"/>
    </source>
</evidence>
<dbReference type="eggNOG" id="arCOG04455">
    <property type="taxonomic scope" value="Archaea"/>
</dbReference>
<evidence type="ECO:0000256" key="12">
    <source>
        <dbReference type="ARBA" id="ARBA00023268"/>
    </source>
</evidence>
<dbReference type="NCBIfam" id="NF003118">
    <property type="entry name" value="PRK04036.1-3"/>
    <property type="match status" value="1"/>
</dbReference>
<keyword evidence="10 15" id="KW-0239">DNA-directed DNA polymerase</keyword>
<evidence type="ECO:0000256" key="15">
    <source>
        <dbReference type="HAMAP-Rule" id="MF_00325"/>
    </source>
</evidence>
<dbReference type="GeneID" id="5326686"/>
<dbReference type="Gene3D" id="3.60.21.50">
    <property type="match status" value="1"/>
</dbReference>
<dbReference type="EC" id="3.1.11.1" evidence="15"/>
<dbReference type="GO" id="GO:0042575">
    <property type="term" value="C:DNA polymerase complex"/>
    <property type="evidence" value="ECO:0007669"/>
    <property type="project" value="TreeGrafter"/>
</dbReference>
<evidence type="ECO:0000256" key="8">
    <source>
        <dbReference type="ARBA" id="ARBA00022801"/>
    </source>
</evidence>
<keyword evidence="11 15" id="KW-0238">DNA-binding</keyword>
<reference evidence="17" key="1">
    <citation type="submission" date="2007-06" db="EMBL/GenBank/DDBJ databases">
        <title>Complete sequence of Methanococcus aeolicus Nankai-3.</title>
        <authorList>
            <consortium name="US DOE Joint Genome Institute"/>
            <person name="Copeland A."/>
            <person name="Lucas S."/>
            <person name="Lapidus A."/>
            <person name="Barry K."/>
            <person name="Glavina del Rio T."/>
            <person name="Dalin E."/>
            <person name="Tice H."/>
            <person name="Pitluck S."/>
            <person name="Chain P."/>
            <person name="Malfatti S."/>
            <person name="Shin M."/>
            <person name="Vergez L."/>
            <person name="Schmutz J."/>
            <person name="Larimer F."/>
            <person name="Land M."/>
            <person name="Hauser L."/>
            <person name="Kyrpides N."/>
            <person name="Lykidis A."/>
            <person name="Sieprawska-Lupa M."/>
            <person name="Whitman W.B."/>
            <person name="Richardson P."/>
        </authorList>
    </citation>
    <scope>NUCLEOTIDE SEQUENCE [LARGE SCALE GENOMIC DNA]</scope>
    <source>
        <strain evidence="17">Nankai-3</strain>
    </source>
</reference>
<name>A6UW71_META3</name>
<protein>
    <recommendedName>
        <fullName evidence="15">DNA polymerase II small subunit</fullName>
        <shortName evidence="15">Pol II</shortName>
        <ecNumber evidence="15">2.7.7.7</ecNumber>
    </recommendedName>
    <alternativeName>
        <fullName evidence="15">Exodeoxyribonuclease small subunit</fullName>
        <ecNumber evidence="15">3.1.11.1</ecNumber>
    </alternativeName>
</protein>
<dbReference type="Proteomes" id="UP000001106">
    <property type="component" value="Chromosome"/>
</dbReference>
<dbReference type="HAMAP" id="MF_00325">
    <property type="entry name" value="DNApol_II_A_arch"/>
    <property type="match status" value="1"/>
</dbReference>
<dbReference type="GO" id="GO:0006271">
    <property type="term" value="P:DNA strand elongation involved in DNA replication"/>
    <property type="evidence" value="ECO:0007669"/>
    <property type="project" value="TreeGrafter"/>
</dbReference>
<evidence type="ECO:0000256" key="3">
    <source>
        <dbReference type="ARBA" id="ARBA00011315"/>
    </source>
</evidence>
<gene>
    <name evidence="15" type="primary">polB</name>
    <name evidence="17" type="ordered locus">Maeo_1166</name>
</gene>
<dbReference type="KEGG" id="mae:Maeo_1166"/>
<keyword evidence="8 15" id="KW-0378">Hydrolase</keyword>
<dbReference type="RefSeq" id="WP_011973875.1">
    <property type="nucleotide sequence ID" value="NC_009635.1"/>
</dbReference>
<feature type="domain" description="DNA polymerase alpha/delta/epsilon subunit B" evidence="16">
    <location>
        <begin position="447"/>
        <end position="577"/>
    </location>
</feature>
<dbReference type="FunFam" id="3.60.21.50:FF:000003">
    <property type="entry name" value="DNA polymerase II small subunit"/>
    <property type="match status" value="1"/>
</dbReference>
<accession>A6UW71</accession>
<keyword evidence="9 15" id="KW-0269">Exonuclease</keyword>
<dbReference type="InterPro" id="IPR011149">
    <property type="entry name" value="Pol2_small_arc"/>
</dbReference>
<evidence type="ECO:0000256" key="14">
    <source>
        <dbReference type="ARBA" id="ARBA00049244"/>
    </source>
</evidence>
<dbReference type="CDD" id="cd04490">
    <property type="entry name" value="PolII_SU_OBF"/>
    <property type="match status" value="1"/>
</dbReference>
<dbReference type="PIRSF" id="PIRSF000803">
    <property type="entry name" value="Arc_Pol2_small"/>
    <property type="match status" value="1"/>
</dbReference>
<dbReference type="Pfam" id="PF04042">
    <property type="entry name" value="DNA_pol_E_B"/>
    <property type="match status" value="1"/>
</dbReference>
<dbReference type="EMBL" id="CP000743">
    <property type="protein sequence ID" value="ABR56743.1"/>
    <property type="molecule type" value="Genomic_DNA"/>
</dbReference>
<dbReference type="EC" id="2.7.7.7" evidence="15"/>
<dbReference type="SUPFAM" id="SSF56300">
    <property type="entry name" value="Metallo-dependent phosphatases"/>
    <property type="match status" value="1"/>
</dbReference>
<dbReference type="PANTHER" id="PTHR10416">
    <property type="entry name" value="DNA POLYMERASE DELTA SUBUNIT 2"/>
    <property type="match status" value="1"/>
</dbReference>
<comment type="similarity">
    <text evidence="2 15">Belongs to the DNA polymerase delta/II small subunit family.</text>
</comment>
<dbReference type="InterPro" id="IPR024826">
    <property type="entry name" value="DNA_pol_delta/II_ssu"/>
</dbReference>
<evidence type="ECO:0000256" key="7">
    <source>
        <dbReference type="ARBA" id="ARBA00022722"/>
    </source>
</evidence>
<dbReference type="OrthoDB" id="372039at2157"/>
<dbReference type="NCBIfam" id="NF003119">
    <property type="entry name" value="PRK04036.1-4"/>
    <property type="match status" value="1"/>
</dbReference>
<evidence type="ECO:0000256" key="13">
    <source>
        <dbReference type="ARBA" id="ARBA00024817"/>
    </source>
</evidence>
<evidence type="ECO:0000256" key="2">
    <source>
        <dbReference type="ARBA" id="ARBA00006035"/>
    </source>
</evidence>
<dbReference type="GO" id="GO:0003887">
    <property type="term" value="F:DNA-directed DNA polymerase activity"/>
    <property type="evidence" value="ECO:0007669"/>
    <property type="project" value="UniProtKB-UniRule"/>
</dbReference>
<evidence type="ECO:0000256" key="5">
    <source>
        <dbReference type="ARBA" id="ARBA00022695"/>
    </source>
</evidence>
<keyword evidence="7 15" id="KW-0540">Nuclease</keyword>
<dbReference type="AlphaFoldDB" id="A6UW71"/>